<dbReference type="Ensembl" id="ENSCSET00000016389.1">
    <property type="protein sequence ID" value="ENSCSEP00000016181.1"/>
    <property type="gene ID" value="ENSCSEG00000010405.1"/>
</dbReference>
<dbReference type="PANTHER" id="PTHR13800">
    <property type="entry name" value="TRANSIENT RECEPTOR POTENTIAL CATION CHANNEL, SUBFAMILY M, MEMBER 6"/>
    <property type="match status" value="1"/>
</dbReference>
<reference evidence="2" key="3">
    <citation type="submission" date="2025-09" db="UniProtKB">
        <authorList>
            <consortium name="Ensembl"/>
        </authorList>
    </citation>
    <scope>IDENTIFICATION</scope>
</reference>
<dbReference type="GeneTree" id="ENSGT00940000156404"/>
<dbReference type="Proteomes" id="UP000265120">
    <property type="component" value="Chromosome 16"/>
</dbReference>
<reference evidence="2" key="2">
    <citation type="submission" date="2025-08" db="UniProtKB">
        <authorList>
            <consortium name="Ensembl"/>
        </authorList>
    </citation>
    <scope>IDENTIFICATION</scope>
</reference>
<evidence type="ECO:0000259" key="1">
    <source>
        <dbReference type="Pfam" id="PF18139"/>
    </source>
</evidence>
<dbReference type="InParanoid" id="A0A3P8VSB6"/>
<dbReference type="AlphaFoldDB" id="A0A3P8VSB6"/>
<keyword evidence="3" id="KW-1185">Reference proteome</keyword>
<dbReference type="InterPro" id="IPR041491">
    <property type="entry name" value="TRPM_SLOG"/>
</dbReference>
<dbReference type="InterPro" id="IPR050927">
    <property type="entry name" value="TRPM"/>
</dbReference>
<sequence length="252" mass="27673">MCGDSDDCRAAPTLARASVETDMESEVVQAVAISTARPSKHLSVSPSFQRCTFSSWVQQNIRKKECCFFTKDDICRCGYLKVEHVDDAIKPEDFTGESWSEHRHVREVPTDAYGNISFGGPGQKTAKYVRVSTDSNPKVLYQLLTEQWGLSPPNMLISVTGGAKNFYLKARLKSMFHRGLIKVAQTTGAWIITGGTHAGVMKHVGQAVRDYALSNSSSKGQIVAIGVATWGAIHNRDALVLPGREDKVCHQN</sequence>
<evidence type="ECO:0000313" key="2">
    <source>
        <dbReference type="Ensembl" id="ENSCSEP00000016181.1"/>
    </source>
</evidence>
<name>A0A3P8VSB6_CYNSE</name>
<dbReference type="PANTHER" id="PTHR13800:SF2">
    <property type="entry name" value="TRANSIENT RECEPTOR POTENTIAL CATION CHANNEL SUBFAMILY M MEMBER 2"/>
    <property type="match status" value="1"/>
</dbReference>
<organism evidence="2 3">
    <name type="scientific">Cynoglossus semilaevis</name>
    <name type="common">Tongue sole</name>
    <dbReference type="NCBI Taxonomy" id="244447"/>
    <lineage>
        <taxon>Eukaryota</taxon>
        <taxon>Metazoa</taxon>
        <taxon>Chordata</taxon>
        <taxon>Craniata</taxon>
        <taxon>Vertebrata</taxon>
        <taxon>Euteleostomi</taxon>
        <taxon>Actinopterygii</taxon>
        <taxon>Neopterygii</taxon>
        <taxon>Teleostei</taxon>
        <taxon>Neoteleostei</taxon>
        <taxon>Acanthomorphata</taxon>
        <taxon>Carangaria</taxon>
        <taxon>Pleuronectiformes</taxon>
        <taxon>Pleuronectoidei</taxon>
        <taxon>Cynoglossidae</taxon>
        <taxon>Cynoglossinae</taxon>
        <taxon>Cynoglossus</taxon>
    </lineage>
</organism>
<dbReference type="OMA" id="FETHLRI"/>
<reference evidence="2 3" key="1">
    <citation type="journal article" date="2014" name="Nat. Genet.">
        <title>Whole-genome sequence of a flatfish provides insights into ZW sex chromosome evolution and adaptation to a benthic lifestyle.</title>
        <authorList>
            <person name="Chen S."/>
            <person name="Zhang G."/>
            <person name="Shao C."/>
            <person name="Huang Q."/>
            <person name="Liu G."/>
            <person name="Zhang P."/>
            <person name="Song W."/>
            <person name="An N."/>
            <person name="Chalopin D."/>
            <person name="Volff J.N."/>
            <person name="Hong Y."/>
            <person name="Li Q."/>
            <person name="Sha Z."/>
            <person name="Zhou H."/>
            <person name="Xie M."/>
            <person name="Yu Q."/>
            <person name="Liu Y."/>
            <person name="Xiang H."/>
            <person name="Wang N."/>
            <person name="Wu K."/>
            <person name="Yang C."/>
            <person name="Zhou Q."/>
            <person name="Liao X."/>
            <person name="Yang L."/>
            <person name="Hu Q."/>
            <person name="Zhang J."/>
            <person name="Meng L."/>
            <person name="Jin L."/>
            <person name="Tian Y."/>
            <person name="Lian J."/>
            <person name="Yang J."/>
            <person name="Miao G."/>
            <person name="Liu S."/>
            <person name="Liang Z."/>
            <person name="Yan F."/>
            <person name="Li Y."/>
            <person name="Sun B."/>
            <person name="Zhang H."/>
            <person name="Zhang J."/>
            <person name="Zhu Y."/>
            <person name="Du M."/>
            <person name="Zhao Y."/>
            <person name="Schartl M."/>
            <person name="Tang Q."/>
            <person name="Wang J."/>
        </authorList>
    </citation>
    <scope>NUCLEOTIDE SEQUENCE</scope>
</reference>
<accession>A0A3P8VSB6</accession>
<protein>
    <recommendedName>
        <fullName evidence="1">TRPM SLOG domain-containing protein</fullName>
    </recommendedName>
</protein>
<feature type="domain" description="TRPM SLOG" evidence="1">
    <location>
        <begin position="126"/>
        <end position="243"/>
    </location>
</feature>
<dbReference type="Pfam" id="PF18139">
    <property type="entry name" value="LSDAT_euk"/>
    <property type="match status" value="1"/>
</dbReference>
<dbReference type="GO" id="GO:0005886">
    <property type="term" value="C:plasma membrane"/>
    <property type="evidence" value="ECO:0007669"/>
    <property type="project" value="TreeGrafter"/>
</dbReference>
<dbReference type="GO" id="GO:0099604">
    <property type="term" value="F:ligand-gated calcium channel activity"/>
    <property type="evidence" value="ECO:0007669"/>
    <property type="project" value="TreeGrafter"/>
</dbReference>
<dbReference type="STRING" id="244447.ENSCSEP00000016181"/>
<evidence type="ECO:0000313" key="3">
    <source>
        <dbReference type="Proteomes" id="UP000265120"/>
    </source>
</evidence>
<proteinExistence type="predicted"/>